<feature type="domain" description="ABC3 transporter permease C-terminal" evidence="9">
    <location>
        <begin position="329"/>
        <end position="441"/>
    </location>
</feature>
<dbReference type="Proteomes" id="UP000215086">
    <property type="component" value="Chromosome"/>
</dbReference>
<dbReference type="KEGG" id="ttf:THTE_0605"/>
<dbReference type="InterPro" id="IPR003838">
    <property type="entry name" value="ABC3_permease_C"/>
</dbReference>
<dbReference type="InterPro" id="IPR025857">
    <property type="entry name" value="MacB_PCD"/>
</dbReference>
<comment type="similarity">
    <text evidence="6">Belongs to the ABC-4 integral membrane protein family.</text>
</comment>
<evidence type="ECO:0000256" key="2">
    <source>
        <dbReference type="ARBA" id="ARBA00022475"/>
    </source>
</evidence>
<evidence type="ECO:0000256" key="8">
    <source>
        <dbReference type="SAM" id="Phobius"/>
    </source>
</evidence>
<evidence type="ECO:0000256" key="5">
    <source>
        <dbReference type="ARBA" id="ARBA00023136"/>
    </source>
</evidence>
<dbReference type="OrthoDB" id="221467at2"/>
<keyword evidence="5 8" id="KW-0472">Membrane</keyword>
<feature type="transmembrane region" description="Helical" evidence="8">
    <location>
        <begin position="547"/>
        <end position="569"/>
    </location>
</feature>
<dbReference type="GO" id="GO:0022857">
    <property type="term" value="F:transmembrane transporter activity"/>
    <property type="evidence" value="ECO:0007669"/>
    <property type="project" value="TreeGrafter"/>
</dbReference>
<proteinExistence type="inferred from homology"/>
<dbReference type="GO" id="GO:0005886">
    <property type="term" value="C:plasma membrane"/>
    <property type="evidence" value="ECO:0007669"/>
    <property type="project" value="UniProtKB-SubCell"/>
</dbReference>
<dbReference type="Pfam" id="PF12704">
    <property type="entry name" value="MacB_PCD"/>
    <property type="match status" value="1"/>
</dbReference>
<organism evidence="11 12">
    <name type="scientific">Thermogutta terrifontis</name>
    <dbReference type="NCBI Taxonomy" id="1331910"/>
    <lineage>
        <taxon>Bacteria</taxon>
        <taxon>Pseudomonadati</taxon>
        <taxon>Planctomycetota</taxon>
        <taxon>Planctomycetia</taxon>
        <taxon>Pirellulales</taxon>
        <taxon>Thermoguttaceae</taxon>
        <taxon>Thermogutta</taxon>
    </lineage>
</organism>
<protein>
    <submittedName>
        <fullName evidence="11">ABC transporter, permease protein</fullName>
    </submittedName>
</protein>
<feature type="domain" description="MacB-like periplasmic core" evidence="10">
    <location>
        <begin position="113"/>
        <end position="286"/>
    </location>
</feature>
<evidence type="ECO:0000256" key="6">
    <source>
        <dbReference type="ARBA" id="ARBA00038076"/>
    </source>
</evidence>
<evidence type="ECO:0000259" key="10">
    <source>
        <dbReference type="Pfam" id="PF12704"/>
    </source>
</evidence>
<comment type="subcellular location">
    <subcellularLocation>
        <location evidence="1">Cell membrane</location>
        <topology evidence="1">Multi-pass membrane protein</topology>
    </subcellularLocation>
</comment>
<keyword evidence="12" id="KW-1185">Reference proteome</keyword>
<dbReference type="EMBL" id="CP018477">
    <property type="protein sequence ID" value="ASV73207.1"/>
    <property type="molecule type" value="Genomic_DNA"/>
</dbReference>
<feature type="transmembrane region" description="Helical" evidence="8">
    <location>
        <begin position="413"/>
        <end position="435"/>
    </location>
</feature>
<keyword evidence="3 8" id="KW-0812">Transmembrane</keyword>
<evidence type="ECO:0000256" key="4">
    <source>
        <dbReference type="ARBA" id="ARBA00022989"/>
    </source>
</evidence>
<feature type="transmembrane region" description="Helical" evidence="8">
    <location>
        <begin position="929"/>
        <end position="952"/>
    </location>
</feature>
<dbReference type="PROSITE" id="PS51257">
    <property type="entry name" value="PROKAR_LIPOPROTEIN"/>
    <property type="match status" value="1"/>
</dbReference>
<sequence length="970" mass="104594">MPVSVRLAIADALCYPQRILGAVLALLAASCLVVWVVSAYDKLVSEFEGTAREALGHYDLFVVPDSLDEKAVISDRLIEALRKDPRIADVHCSLRKAVTIGRSFGQGEGPRGGSPDDLRRSGRRQPVVRGGENQRSPGDSQPTRPLFLLPTVVGIDSPVAPYPVVAGQWLDVKKHPVVQAVISEQLAESFRWDVGQTIRLNSGGKDLSVQIVGIVQQPESVPTLEKEGPTGRPVGSTIGPFLGMPPGAIYVPLDVAQEFLGMPGAINLLGLKLTSATRLDQFLAEWTSRVSPFVDGGSYLLMGERQLEKAFTTARASRSIRSQAWTACGLAIMAAVFLIFATLNMGVDERSRQIGLCRVVGLTQAQVAGTILTQALLLAIAGWVGGLGAAGIVFQLGRGFGLNLTWSGTIGPYSLGLSAAVTFLGAGVAAVWPMLRASRVSPLEALQARHTQLLRDARPSTLGWLAFLGSLLIVIHPLVVYILPLDEVIRVSIATTVGAPLMVLGFVCWTPALVVIAEKAFSIPLGMVLGIPRQLCKMELTRNLPRSVGICMAVSVGLGVFTAMMVWGYSMLEPFKPTTWAPDLLAAFQLGHVPESELESISTIPGISKLLPVAVEQPRLAEDLTGASRGASVVRQDNVIIMGVNPDLAFGGKNPVFTVDFVEGSRDAAVQQLKSNRGCIVPDHFLKATGLRLGDTFSVCLPDQPEQTVEYRIAGVVSLPGWHWMTKFSGLRRRFGRSAALVFADENVVRKDFKLVGINFLWIDLEDDANLDLVCRKLQEVADRHLGPGQPVNFQGTWAFGARMFGRSLRVTLRDEIRQQINRRADTMIWGMAQLPFVTLLITLPGLMTVVNASVRTRQWEFGVMRAIGFPSTLIARQVLVEGFLIAAVASMISLLFGIAAGWCGIGLAQYTSFFGGMETPLIIPWQKLMLGIGATFLVCGVAAVPAALAVFRREPLQLLTAGRGEPFAL</sequence>
<feature type="transmembrane region" description="Helical" evidence="8">
    <location>
        <begin position="489"/>
        <end position="517"/>
    </location>
</feature>
<feature type="transmembrane region" description="Helical" evidence="8">
    <location>
        <begin position="324"/>
        <end position="347"/>
    </location>
</feature>
<feature type="transmembrane region" description="Helical" evidence="8">
    <location>
        <begin position="462"/>
        <end position="483"/>
    </location>
</feature>
<feature type="domain" description="ABC3 transporter permease C-terminal" evidence="9">
    <location>
        <begin position="836"/>
        <end position="956"/>
    </location>
</feature>
<name>A0A286RB88_9BACT</name>
<feature type="transmembrane region" description="Helical" evidence="8">
    <location>
        <begin position="367"/>
        <end position="393"/>
    </location>
</feature>
<dbReference type="InterPro" id="IPR050250">
    <property type="entry name" value="Macrolide_Exporter_MacB"/>
</dbReference>
<evidence type="ECO:0000256" key="3">
    <source>
        <dbReference type="ARBA" id="ARBA00022692"/>
    </source>
</evidence>
<gene>
    <name evidence="11" type="ORF">THTE_0605</name>
</gene>
<reference evidence="11 12" key="1">
    <citation type="journal article" name="Front. Microbiol.">
        <title>Sugar Metabolism of the First Thermophilic Planctomycete Thermogutta terrifontis: Comparative Genomic and Transcriptomic Approaches.</title>
        <authorList>
            <person name="Elcheninov A.G."/>
            <person name="Menzel P."/>
            <person name="Gudbergsdottir S.R."/>
            <person name="Slesarev A.I."/>
            <person name="Kadnikov V.V."/>
            <person name="Krogh A."/>
            <person name="Bonch-Osmolovskaya E.A."/>
            <person name="Peng X."/>
            <person name="Kublanov I.V."/>
        </authorList>
    </citation>
    <scope>NUCLEOTIDE SEQUENCE [LARGE SCALE GENOMIC DNA]</scope>
    <source>
        <strain evidence="11 12">R1</strain>
    </source>
</reference>
<evidence type="ECO:0000313" key="11">
    <source>
        <dbReference type="EMBL" id="ASV73207.1"/>
    </source>
</evidence>
<dbReference type="PANTHER" id="PTHR30572:SF4">
    <property type="entry name" value="ABC TRANSPORTER PERMEASE YTRF"/>
    <property type="match status" value="1"/>
</dbReference>
<accession>A0A286RB88</accession>
<feature type="transmembrane region" description="Helical" evidence="8">
    <location>
        <begin position="884"/>
        <end position="909"/>
    </location>
</feature>
<evidence type="ECO:0000259" key="9">
    <source>
        <dbReference type="Pfam" id="PF02687"/>
    </source>
</evidence>
<dbReference type="PANTHER" id="PTHR30572">
    <property type="entry name" value="MEMBRANE COMPONENT OF TRANSPORTER-RELATED"/>
    <property type="match status" value="1"/>
</dbReference>
<dbReference type="AlphaFoldDB" id="A0A286RB88"/>
<keyword evidence="4 8" id="KW-1133">Transmembrane helix</keyword>
<dbReference type="Pfam" id="PF02687">
    <property type="entry name" value="FtsX"/>
    <property type="match status" value="2"/>
</dbReference>
<feature type="transmembrane region" description="Helical" evidence="8">
    <location>
        <begin position="828"/>
        <end position="851"/>
    </location>
</feature>
<keyword evidence="2" id="KW-1003">Cell membrane</keyword>
<evidence type="ECO:0000256" key="7">
    <source>
        <dbReference type="SAM" id="MobiDB-lite"/>
    </source>
</evidence>
<feature type="compositionally biased region" description="Polar residues" evidence="7">
    <location>
        <begin position="133"/>
        <end position="143"/>
    </location>
</feature>
<evidence type="ECO:0000256" key="1">
    <source>
        <dbReference type="ARBA" id="ARBA00004651"/>
    </source>
</evidence>
<feature type="region of interest" description="Disordered" evidence="7">
    <location>
        <begin position="103"/>
        <end position="144"/>
    </location>
</feature>
<evidence type="ECO:0000313" key="12">
    <source>
        <dbReference type="Proteomes" id="UP000215086"/>
    </source>
</evidence>